<dbReference type="Proteomes" id="UP000291116">
    <property type="component" value="Unassembled WGS sequence"/>
</dbReference>
<dbReference type="EMBL" id="CAACVS010000044">
    <property type="protein sequence ID" value="VEU34964.1"/>
    <property type="molecule type" value="Genomic_DNA"/>
</dbReference>
<feature type="region of interest" description="Disordered" evidence="1">
    <location>
        <begin position="198"/>
        <end position="219"/>
    </location>
</feature>
<reference evidence="2 3" key="1">
    <citation type="submission" date="2019-01" db="EMBL/GenBank/DDBJ databases">
        <authorList>
            <person name="Ferrante I. M."/>
        </authorList>
    </citation>
    <scope>NUCLEOTIDE SEQUENCE [LARGE SCALE GENOMIC DNA]</scope>
    <source>
        <strain evidence="2 3">B856</strain>
    </source>
</reference>
<protein>
    <submittedName>
        <fullName evidence="2">Uncharacterized protein</fullName>
    </submittedName>
</protein>
<dbReference type="OrthoDB" id="10671815at2759"/>
<dbReference type="Gene3D" id="1.20.120.20">
    <property type="entry name" value="Apolipoprotein"/>
    <property type="match status" value="1"/>
</dbReference>
<organism evidence="2 3">
    <name type="scientific">Pseudo-nitzschia multistriata</name>
    <dbReference type="NCBI Taxonomy" id="183589"/>
    <lineage>
        <taxon>Eukaryota</taxon>
        <taxon>Sar</taxon>
        <taxon>Stramenopiles</taxon>
        <taxon>Ochrophyta</taxon>
        <taxon>Bacillariophyta</taxon>
        <taxon>Bacillariophyceae</taxon>
        <taxon>Bacillariophycidae</taxon>
        <taxon>Bacillariales</taxon>
        <taxon>Bacillariaceae</taxon>
        <taxon>Pseudo-nitzschia</taxon>
    </lineage>
</organism>
<proteinExistence type="predicted"/>
<feature type="compositionally biased region" description="Polar residues" evidence="1">
    <location>
        <begin position="205"/>
        <end position="214"/>
    </location>
</feature>
<sequence>MTATVSIKTLGLSTFLLGCALVAASLVVPLVQPFAVPKPSFHIKQRIPTELFSTSASAAYLESISYRSPTVEDGLLGATSKYLDALSSVSAQLNNNYGNNNYDDNYSAYAATEAASKPSVSAASTPFSDDMLVNEVVQRVTQEFSSALNAFGGETYDSVLDGLSSTLVSQSVPQYLWDMDDFDLGDAEPKPAAKVARAAARKASQQEPQNSVNPEETMRELSNKLEGSFRSFKESLSSSTHSVTSSFRRETAQPNAAVTTAKQQENILQIQQKLDDGQLSPEALSQSAMEVANKASTMAEAANKAVVESIPSDAETVVNSLGETLSGTASGAAHSLSETASSANSAISETQRGLQNSIGSLVTNANQGIGKALSTLAESTSAAKSSIAESAGAASSAVTSAFGEGASSIAESTNAASSAVSSAIGGGASSIAETASVASSAAASAIGGATSGTAKALAATAVTARESVGATGAAVKAAVVTAKPGMAATSGKVSAVTLSANQGFGLPGNAYSGGGDVAGLVEMVVATVASIPRSILDATMMETNHPGAMDDLMEGISTGLYRDILVPLSEPLSGAAASTSTTPMEQAQAVLETSQMVMAMVVSIPRAVVEGVTGQPISEVQARVAQADLDVLAAQLSGFAATVSKLLVSFLKVVAQAISYLVSQGGGGAAIGTEQTEAIAKLVTVLLEDILPAIIDGLAMVLQQFVLLLLDGGAAIVLGM</sequence>
<evidence type="ECO:0000313" key="3">
    <source>
        <dbReference type="Proteomes" id="UP000291116"/>
    </source>
</evidence>
<name>A0A448YYY2_9STRA</name>
<feature type="region of interest" description="Disordered" evidence="1">
    <location>
        <begin position="240"/>
        <end position="260"/>
    </location>
</feature>
<gene>
    <name evidence="2" type="ORF">PSNMU_V1.4_AUG-EV-PASAV3_0016860</name>
</gene>
<accession>A0A448YYY2</accession>
<dbReference type="AlphaFoldDB" id="A0A448YYY2"/>
<keyword evidence="3" id="KW-1185">Reference proteome</keyword>
<evidence type="ECO:0000256" key="1">
    <source>
        <dbReference type="SAM" id="MobiDB-lite"/>
    </source>
</evidence>
<evidence type="ECO:0000313" key="2">
    <source>
        <dbReference type="EMBL" id="VEU34964.1"/>
    </source>
</evidence>